<dbReference type="Pfam" id="PF00266">
    <property type="entry name" value="Aminotran_5"/>
    <property type="match status" value="1"/>
</dbReference>
<dbReference type="GO" id="GO:0019265">
    <property type="term" value="P:glycine biosynthetic process, by transamination of glyoxylate"/>
    <property type="evidence" value="ECO:0007669"/>
    <property type="project" value="TreeGrafter"/>
</dbReference>
<feature type="domain" description="Aminotransferase class V" evidence="6">
    <location>
        <begin position="4"/>
        <end position="322"/>
    </location>
</feature>
<feature type="binding site" evidence="4">
    <location>
        <position position="331"/>
    </location>
    <ligand>
        <name>substrate</name>
    </ligand>
</feature>
<dbReference type="EMBL" id="VBOR01000066">
    <property type="protein sequence ID" value="TMQ48784.1"/>
    <property type="molecule type" value="Genomic_DNA"/>
</dbReference>
<dbReference type="GO" id="GO:0004760">
    <property type="term" value="F:L-serine-pyruvate transaminase activity"/>
    <property type="evidence" value="ECO:0007669"/>
    <property type="project" value="TreeGrafter"/>
</dbReference>
<dbReference type="InterPro" id="IPR015422">
    <property type="entry name" value="PyrdxlP-dep_Trfase_small"/>
</dbReference>
<comment type="similarity">
    <text evidence="2">Belongs to the class-V pyridoxal-phosphate-dependent aminotransferase family.</text>
</comment>
<keyword evidence="3 5" id="KW-0663">Pyridoxal phosphate</keyword>
<organism evidence="7 8">
    <name type="scientific">Eiseniibacteriota bacterium</name>
    <dbReference type="NCBI Taxonomy" id="2212470"/>
    <lineage>
        <taxon>Bacteria</taxon>
        <taxon>Candidatus Eiseniibacteriota</taxon>
    </lineage>
</organism>
<dbReference type="GO" id="GO:0008453">
    <property type="term" value="F:alanine-glyoxylate transaminase activity"/>
    <property type="evidence" value="ECO:0007669"/>
    <property type="project" value="TreeGrafter"/>
</dbReference>
<dbReference type="Proteomes" id="UP000316292">
    <property type="component" value="Unassembled WGS sequence"/>
</dbReference>
<accession>A0A538SBN7</accession>
<reference evidence="7 8" key="1">
    <citation type="journal article" date="2019" name="Nat. Microbiol.">
        <title>Mediterranean grassland soil C-N compound turnover is dependent on rainfall and depth, and is mediated by genomically divergent microorganisms.</title>
        <authorList>
            <person name="Diamond S."/>
            <person name="Andeer P.F."/>
            <person name="Li Z."/>
            <person name="Crits-Christoph A."/>
            <person name="Burstein D."/>
            <person name="Anantharaman K."/>
            <person name="Lane K.R."/>
            <person name="Thomas B.C."/>
            <person name="Pan C."/>
            <person name="Northen T.R."/>
            <person name="Banfield J.F."/>
        </authorList>
    </citation>
    <scope>NUCLEOTIDE SEQUENCE [LARGE SCALE GENOMIC DNA]</scope>
    <source>
        <strain evidence="7">WS_1</strain>
    </source>
</reference>
<dbReference type="AlphaFoldDB" id="A0A538SBN7"/>
<feature type="modified residue" description="N6-(pyridoxal phosphate)lysine" evidence="5">
    <location>
        <position position="189"/>
    </location>
</feature>
<proteinExistence type="inferred from homology"/>
<keyword evidence="7" id="KW-0032">Aminotransferase</keyword>
<evidence type="ECO:0000256" key="3">
    <source>
        <dbReference type="ARBA" id="ARBA00022898"/>
    </source>
</evidence>
<protein>
    <submittedName>
        <fullName evidence="7">Alanine--glyoxylate aminotransferase family protein</fullName>
    </submittedName>
</protein>
<name>A0A538SBN7_UNCEI</name>
<dbReference type="PANTHER" id="PTHR21152:SF40">
    <property type="entry name" value="ALANINE--GLYOXYLATE AMINOTRANSFERASE"/>
    <property type="match status" value="1"/>
</dbReference>
<evidence type="ECO:0000259" key="6">
    <source>
        <dbReference type="Pfam" id="PF00266"/>
    </source>
</evidence>
<dbReference type="InterPro" id="IPR015424">
    <property type="entry name" value="PyrdxlP-dep_Trfase"/>
</dbReference>
<evidence type="ECO:0000256" key="4">
    <source>
        <dbReference type="PIRSR" id="PIRSR000524-1"/>
    </source>
</evidence>
<evidence type="ECO:0000256" key="5">
    <source>
        <dbReference type="PIRSR" id="PIRSR000524-50"/>
    </source>
</evidence>
<evidence type="ECO:0000313" key="8">
    <source>
        <dbReference type="Proteomes" id="UP000316292"/>
    </source>
</evidence>
<evidence type="ECO:0000256" key="1">
    <source>
        <dbReference type="ARBA" id="ARBA00001933"/>
    </source>
</evidence>
<comment type="caution">
    <text evidence="7">The sequence shown here is derived from an EMBL/GenBank/DDBJ whole genome shotgun (WGS) entry which is preliminary data.</text>
</comment>
<dbReference type="PANTHER" id="PTHR21152">
    <property type="entry name" value="AMINOTRANSFERASE CLASS V"/>
    <property type="match status" value="1"/>
</dbReference>
<dbReference type="InterPro" id="IPR000192">
    <property type="entry name" value="Aminotrans_V_dom"/>
</dbReference>
<gene>
    <name evidence="7" type="ORF">E6K71_06620</name>
</gene>
<dbReference type="SUPFAM" id="SSF53383">
    <property type="entry name" value="PLP-dependent transferases"/>
    <property type="match status" value="1"/>
</dbReference>
<dbReference type="Gene3D" id="3.40.640.10">
    <property type="entry name" value="Type I PLP-dependent aspartate aminotransferase-like (Major domain)"/>
    <property type="match status" value="1"/>
</dbReference>
<dbReference type="PIRSF" id="PIRSF000524">
    <property type="entry name" value="SPT"/>
    <property type="match status" value="1"/>
</dbReference>
<evidence type="ECO:0000313" key="7">
    <source>
        <dbReference type="EMBL" id="TMQ48784.1"/>
    </source>
</evidence>
<evidence type="ECO:0000256" key="2">
    <source>
        <dbReference type="ARBA" id="ARBA00009236"/>
    </source>
</evidence>
<dbReference type="InterPro" id="IPR015421">
    <property type="entry name" value="PyrdxlP-dep_Trfase_major"/>
</dbReference>
<dbReference type="InterPro" id="IPR024169">
    <property type="entry name" value="SP_NH2Trfase/AEP_transaminase"/>
</dbReference>
<sequence>MKRVLFTPGPTEVPSEVLEAMARPLIHHRTDEYRQYFLETTRLMQEHLGTTQPALTLACSGSGAMEAAAVNLLSAGEEAIVVEGGKFGDRWRAICQAYGVTVHTVSVEWGRVATVEEVESALAAHPKAKVIFLTHSETSTGALFPIHDMARAAKKRGVATVVDAITSYGVYDLHFDRSDLDGVVWGSQKGMMIPPGLGFVCFSPRGWELVKESKLPKFYWNLAKARTALEAGDTPFTPAISLVLAARAAMLLLAAEGREKVFLRHQRNADATRQAVRALGLALFAEVPSNTLTAVTVPQGVDSGAVLKTMERRYGVKIAGGQDRLKGKIFRLGHIGYYDEGDISRLVQAFESALLDHGASITPGAGLRAAQESFRKSQASAAARVG</sequence>
<keyword evidence="7" id="KW-0808">Transferase</keyword>
<dbReference type="Gene3D" id="3.90.1150.10">
    <property type="entry name" value="Aspartate Aminotransferase, domain 1"/>
    <property type="match status" value="1"/>
</dbReference>
<comment type="cofactor">
    <cofactor evidence="1 5">
        <name>pyridoxal 5'-phosphate</name>
        <dbReference type="ChEBI" id="CHEBI:597326"/>
    </cofactor>
</comment>